<dbReference type="InterPro" id="IPR034964">
    <property type="entry name" value="LS"/>
</dbReference>
<proteinExistence type="inferred from homology"/>
<evidence type="ECO:0000313" key="8">
    <source>
        <dbReference type="EMBL" id="AIG64084.1"/>
    </source>
</evidence>
<accession>A0ABN4DCH0</accession>
<evidence type="ECO:0000256" key="2">
    <source>
        <dbReference type="ARBA" id="ARBA00007424"/>
    </source>
</evidence>
<dbReference type="HAMAP" id="MF_00178">
    <property type="entry name" value="Lumazine_synth"/>
    <property type="match status" value="1"/>
</dbReference>
<dbReference type="EMBL" id="CP008944">
    <property type="protein sequence ID" value="AIG64084.1"/>
    <property type="molecule type" value="Genomic_DNA"/>
</dbReference>
<dbReference type="PANTHER" id="PTHR21058:SF0">
    <property type="entry name" value="6,7-DIMETHYL-8-RIBITYLLUMAZINE SYNTHASE"/>
    <property type="match status" value="1"/>
</dbReference>
<dbReference type="EC" id="2.5.1.78" evidence="3 7"/>
<comment type="similarity">
    <text evidence="2 7">Belongs to the DMRL synthase family.</text>
</comment>
<dbReference type="InterPro" id="IPR036467">
    <property type="entry name" value="LS/RS_sf"/>
</dbReference>
<dbReference type="NCBIfam" id="TIGR00114">
    <property type="entry name" value="lumazine-synth"/>
    <property type="match status" value="1"/>
</dbReference>
<evidence type="ECO:0000313" key="9">
    <source>
        <dbReference type="Proteomes" id="UP000028504"/>
    </source>
</evidence>
<evidence type="ECO:0000256" key="7">
    <source>
        <dbReference type="HAMAP-Rule" id="MF_00178"/>
    </source>
</evidence>
<evidence type="ECO:0000256" key="6">
    <source>
        <dbReference type="ARBA" id="ARBA00048785"/>
    </source>
</evidence>
<dbReference type="PANTHER" id="PTHR21058">
    <property type="entry name" value="6,7-DIMETHYL-8-RIBITYLLUMAZINE SYNTHASE DMRL SYNTHASE LUMAZINE SYNTHASE"/>
    <property type="match status" value="1"/>
</dbReference>
<dbReference type="Proteomes" id="UP000028504">
    <property type="component" value="Chromosome"/>
</dbReference>
<dbReference type="CDD" id="cd09209">
    <property type="entry name" value="Lumazine_synthase-I"/>
    <property type="match status" value="1"/>
</dbReference>
<evidence type="ECO:0000256" key="3">
    <source>
        <dbReference type="ARBA" id="ARBA00012664"/>
    </source>
</evidence>
<name>A0ABN4DCH0_9CORY</name>
<dbReference type="RefSeq" id="WP_038605345.1">
    <property type="nucleotide sequence ID" value="NZ_CP008944.1"/>
</dbReference>
<evidence type="ECO:0000256" key="4">
    <source>
        <dbReference type="ARBA" id="ARBA00022619"/>
    </source>
</evidence>
<gene>
    <name evidence="7" type="primary">ribH</name>
    <name evidence="8" type="ORF">CATYP_04940</name>
</gene>
<dbReference type="InterPro" id="IPR002180">
    <property type="entry name" value="LS/RS"/>
</dbReference>
<protein>
    <recommendedName>
        <fullName evidence="3 7">6,7-dimethyl-8-ribityllumazine synthase</fullName>
        <shortName evidence="7">DMRL synthase</shortName>
        <shortName evidence="7">LS</shortName>
        <shortName evidence="7">Lumazine synthase</shortName>
        <ecNumber evidence="3 7">2.5.1.78</ecNumber>
    </recommendedName>
</protein>
<dbReference type="Pfam" id="PF00885">
    <property type="entry name" value="DMRL_synthase"/>
    <property type="match status" value="1"/>
</dbReference>
<feature type="binding site" evidence="7">
    <location>
        <begin position="83"/>
        <end position="85"/>
    </location>
    <ligand>
        <name>5-amino-6-(D-ribitylamino)uracil</name>
        <dbReference type="ChEBI" id="CHEBI:15934"/>
    </ligand>
</feature>
<keyword evidence="5 7" id="KW-0808">Transferase</keyword>
<comment type="pathway">
    <text evidence="1 7">Cofactor biosynthesis; riboflavin biosynthesis; riboflavin from 2-hydroxy-3-oxobutyl phosphate and 5-amino-6-(D-ribitylamino)uracil: step 1/2.</text>
</comment>
<comment type="function">
    <text evidence="7">Catalyzes the formation of 6,7-dimethyl-8-ribityllumazine by condensation of 5-amino-6-(D-ribitylamino)uracil with 3,4-dihydroxy-2-butanone 4-phosphate. This is the penultimate step in the biosynthesis of riboflavin.</text>
</comment>
<comment type="catalytic activity">
    <reaction evidence="6 7">
        <text>(2S)-2-hydroxy-3-oxobutyl phosphate + 5-amino-6-(D-ribitylamino)uracil = 6,7-dimethyl-8-(1-D-ribityl)lumazine + phosphate + 2 H2O + H(+)</text>
        <dbReference type="Rhea" id="RHEA:26152"/>
        <dbReference type="ChEBI" id="CHEBI:15377"/>
        <dbReference type="ChEBI" id="CHEBI:15378"/>
        <dbReference type="ChEBI" id="CHEBI:15934"/>
        <dbReference type="ChEBI" id="CHEBI:43474"/>
        <dbReference type="ChEBI" id="CHEBI:58201"/>
        <dbReference type="ChEBI" id="CHEBI:58830"/>
        <dbReference type="EC" id="2.5.1.78"/>
    </reaction>
</comment>
<dbReference type="SUPFAM" id="SSF52121">
    <property type="entry name" value="Lumazine synthase"/>
    <property type="match status" value="1"/>
</dbReference>
<feature type="active site" description="Proton donor" evidence="7">
    <location>
        <position position="91"/>
    </location>
</feature>
<keyword evidence="4 7" id="KW-0686">Riboflavin biosynthesis</keyword>
<feature type="binding site" evidence="7">
    <location>
        <position position="116"/>
    </location>
    <ligand>
        <name>5-amino-6-(D-ribitylamino)uracil</name>
        <dbReference type="ChEBI" id="CHEBI:15934"/>
    </ligand>
</feature>
<organism evidence="8 9">
    <name type="scientific">Corynebacterium atypicum</name>
    <dbReference type="NCBI Taxonomy" id="191610"/>
    <lineage>
        <taxon>Bacteria</taxon>
        <taxon>Bacillati</taxon>
        <taxon>Actinomycetota</taxon>
        <taxon>Actinomycetes</taxon>
        <taxon>Mycobacteriales</taxon>
        <taxon>Corynebacteriaceae</taxon>
        <taxon>Corynebacterium</taxon>
    </lineage>
</organism>
<feature type="binding site" evidence="7">
    <location>
        <position position="130"/>
    </location>
    <ligand>
        <name>(2S)-2-hydroxy-3-oxobutyl phosphate</name>
        <dbReference type="ChEBI" id="CHEBI:58830"/>
    </ligand>
</feature>
<feature type="binding site" evidence="7">
    <location>
        <begin position="88"/>
        <end position="89"/>
    </location>
    <ligand>
        <name>(2S)-2-hydroxy-3-oxobutyl phosphate</name>
        <dbReference type="ChEBI" id="CHEBI:58830"/>
    </ligand>
</feature>
<feature type="binding site" evidence="7">
    <location>
        <begin position="61"/>
        <end position="63"/>
    </location>
    <ligand>
        <name>5-amino-6-(D-ribitylamino)uracil</name>
        <dbReference type="ChEBI" id="CHEBI:15934"/>
    </ligand>
</feature>
<feature type="binding site" evidence="7">
    <location>
        <position position="30"/>
    </location>
    <ligand>
        <name>5-amino-6-(D-ribitylamino)uracil</name>
        <dbReference type="ChEBI" id="CHEBI:15934"/>
    </ligand>
</feature>
<reference evidence="8 9" key="1">
    <citation type="submission" date="2014-07" db="EMBL/GenBank/DDBJ databases">
        <title>Complete genome sequence of Corynebacterium atypicum DSM 44849: identifiction of the mycolic acid biosynthesis genes.</title>
        <authorList>
            <person name="Tippelt A."/>
            <person name="Mollmann S."/>
            <person name="Albersmeier A."/>
            <person name="Jaenicke S."/>
            <person name="Ruckert C."/>
            <person name="Tauch A."/>
        </authorList>
    </citation>
    <scope>NUCLEOTIDE SEQUENCE [LARGE SCALE GENOMIC DNA]</scope>
    <source>
        <strain evidence="8 9">R2070</strain>
    </source>
</reference>
<keyword evidence="9" id="KW-1185">Reference proteome</keyword>
<evidence type="ECO:0000256" key="1">
    <source>
        <dbReference type="ARBA" id="ARBA00004917"/>
    </source>
</evidence>
<evidence type="ECO:0000256" key="5">
    <source>
        <dbReference type="ARBA" id="ARBA00022679"/>
    </source>
</evidence>
<sequence>MAKEGLPQAGSSSTDLDATGLRLAVVTSSWNEEICDRLHERALAAGRAAGATVVGFRVIGALELPVVVQEAARHFDAVVACGCVVRGGTPHFDYVCDSVTAGLTRIGLDESVPIGNGVLTTDTQEQAVERSGGPGSVEDKGAEAAIAALHSALVLRELRGAGK</sequence>
<dbReference type="Gene3D" id="3.40.50.960">
    <property type="entry name" value="Lumazine/riboflavin synthase"/>
    <property type="match status" value="1"/>
</dbReference>